<dbReference type="RefSeq" id="WP_093610096.1">
    <property type="nucleotide sequence ID" value="NZ_FNFF01000005.1"/>
</dbReference>
<dbReference type="Proteomes" id="UP000199155">
    <property type="component" value="Unassembled WGS sequence"/>
</dbReference>
<gene>
    <name evidence="1" type="ORF">SAMN05421806_10539</name>
</gene>
<dbReference type="AlphaFoldDB" id="A0A1G8ZLB5"/>
<dbReference type="PROSITE" id="PS51257">
    <property type="entry name" value="PROKAR_LIPOPROTEIN"/>
    <property type="match status" value="1"/>
</dbReference>
<dbReference type="EMBL" id="FNFF01000005">
    <property type="protein sequence ID" value="SDK15404.1"/>
    <property type="molecule type" value="Genomic_DNA"/>
</dbReference>
<organism evidence="1 2">
    <name type="scientific">Streptomyces indicus</name>
    <dbReference type="NCBI Taxonomy" id="417292"/>
    <lineage>
        <taxon>Bacteria</taxon>
        <taxon>Bacillati</taxon>
        <taxon>Actinomycetota</taxon>
        <taxon>Actinomycetes</taxon>
        <taxon>Kitasatosporales</taxon>
        <taxon>Streptomycetaceae</taxon>
        <taxon>Streptomyces</taxon>
    </lineage>
</organism>
<proteinExistence type="predicted"/>
<reference evidence="1 2" key="1">
    <citation type="submission" date="2016-10" db="EMBL/GenBank/DDBJ databases">
        <authorList>
            <person name="de Groot N.N."/>
        </authorList>
    </citation>
    <scope>NUCLEOTIDE SEQUENCE [LARGE SCALE GENOMIC DNA]</scope>
    <source>
        <strain evidence="1 2">CGMCC 4.5727</strain>
    </source>
</reference>
<protein>
    <recommendedName>
        <fullName evidence="3">Lipoprotein</fullName>
    </recommendedName>
</protein>
<accession>A0A1G8ZLB5</accession>
<dbReference type="OrthoDB" id="4238243at2"/>
<evidence type="ECO:0000313" key="1">
    <source>
        <dbReference type="EMBL" id="SDK15404.1"/>
    </source>
</evidence>
<sequence>MRRRVTGVSGAAVLVLGLLLSGCSEDSGSEPITGEWQADGRQPPGYADFGDQAMIRVDEAGKAILGTSPSRLCGGAEVTAADEAEGASDAGRGEADGAAYRIAFASPCATVGVPSSLDVVVDGDVLKARPAGMPGGEAFRFRRAD</sequence>
<evidence type="ECO:0008006" key="3">
    <source>
        <dbReference type="Google" id="ProtNLM"/>
    </source>
</evidence>
<evidence type="ECO:0000313" key="2">
    <source>
        <dbReference type="Proteomes" id="UP000199155"/>
    </source>
</evidence>
<keyword evidence="2" id="KW-1185">Reference proteome</keyword>
<name>A0A1G8ZLB5_9ACTN</name>